<feature type="transmembrane region" description="Helical" evidence="1">
    <location>
        <begin position="50"/>
        <end position="68"/>
    </location>
</feature>
<keyword evidence="1" id="KW-0472">Membrane</keyword>
<dbReference type="EMBL" id="SFAZ01000262">
    <property type="protein sequence ID" value="TRU69581.1"/>
    <property type="molecule type" value="Genomic_DNA"/>
</dbReference>
<comment type="caution">
    <text evidence="2">The sequence shown here is derived from an EMBL/GenBank/DDBJ whole genome shotgun (WGS) entry which is preliminary data.</text>
</comment>
<organism evidence="2 3">
    <name type="scientific">Microcystis viridis Mv_BB_P_19951000_S68D</name>
    <dbReference type="NCBI Taxonomy" id="2486270"/>
    <lineage>
        <taxon>Bacteria</taxon>
        <taxon>Bacillati</taxon>
        <taxon>Cyanobacteriota</taxon>
        <taxon>Cyanophyceae</taxon>
        <taxon>Oscillatoriophycideae</taxon>
        <taxon>Chroococcales</taxon>
        <taxon>Microcystaceae</taxon>
        <taxon>Microcystis</taxon>
    </lineage>
</organism>
<sequence>MAIDKEQYPRNSYSDEDRKLIISLLNEYAEKLLNICEEIDKQQRFLTVSLLIYSLVIFIYFHLFYHFIDNTTATRSLIIIPIVFCTFMIYMYFGRQKLGLLKRNARIISTRLEKVIHVASQLQEHILIDFAARLELALRLSDAEWALQNYTNLINRKLFRLF</sequence>
<keyword evidence="1" id="KW-0812">Transmembrane</keyword>
<feature type="transmembrane region" description="Helical" evidence="1">
    <location>
        <begin position="74"/>
        <end position="93"/>
    </location>
</feature>
<dbReference type="AlphaFoldDB" id="A0A552HED2"/>
<accession>A0A552HED2</accession>
<evidence type="ECO:0000313" key="2">
    <source>
        <dbReference type="EMBL" id="TRU69581.1"/>
    </source>
</evidence>
<protein>
    <submittedName>
        <fullName evidence="2">Uncharacterized protein</fullName>
    </submittedName>
</protein>
<gene>
    <name evidence="2" type="ORF">EWV77_18445</name>
</gene>
<name>A0A552HED2_MICVR</name>
<keyword evidence="1" id="KW-1133">Transmembrane helix</keyword>
<evidence type="ECO:0000256" key="1">
    <source>
        <dbReference type="SAM" id="Phobius"/>
    </source>
</evidence>
<dbReference type="Proteomes" id="UP000320674">
    <property type="component" value="Unassembled WGS sequence"/>
</dbReference>
<reference evidence="2 3" key="1">
    <citation type="submission" date="2019-01" db="EMBL/GenBank/DDBJ databases">
        <title>Coherence of Microcystis species and biogeography revealed through population genomics.</title>
        <authorList>
            <person name="Perez-Carrascal O.M."/>
            <person name="Terrat Y."/>
            <person name="Giani A."/>
            <person name="Fortin N."/>
            <person name="Tromas N."/>
            <person name="Shapiro B.J."/>
        </authorList>
    </citation>
    <scope>NUCLEOTIDE SEQUENCE [LARGE SCALE GENOMIC DNA]</scope>
    <source>
        <strain evidence="2">Mv_BB_P_19951000_S68D</strain>
    </source>
</reference>
<evidence type="ECO:0000313" key="3">
    <source>
        <dbReference type="Proteomes" id="UP000320674"/>
    </source>
</evidence>
<proteinExistence type="predicted"/>